<dbReference type="PANTHER" id="PTHR34115:SF5">
    <property type="entry name" value="PROTEIN, PUTATIVE-RELATED"/>
    <property type="match status" value="1"/>
</dbReference>
<evidence type="ECO:0000313" key="3">
    <source>
        <dbReference type="Proteomes" id="UP001630127"/>
    </source>
</evidence>
<feature type="transmembrane region" description="Helical" evidence="1">
    <location>
        <begin position="87"/>
        <end position="107"/>
    </location>
</feature>
<dbReference type="EMBL" id="JBJUIK010000006">
    <property type="protein sequence ID" value="KAL3525177.1"/>
    <property type="molecule type" value="Genomic_DNA"/>
</dbReference>
<accession>A0ABD3A0F5</accession>
<proteinExistence type="predicted"/>
<sequence>MADQNTRTNYWQLLNRRSMGSFSEQFNAAFINLFNISYYFFQLEPPAVIYPDATTFVFTMTAILGLLQLKCQGKDSKNPFESHPIMIALAITSFLLYGLAYSIQLGLSPNRRYPTCARNVVYCSLLFTGSLCLAATTSFLFPDSVSPVIFVIYFIRSAAELLYWVYQRLGEELRISHEGRRRREQNFTSIWLLGTQRFTNPRPILPL</sequence>
<keyword evidence="1" id="KW-0812">Transmembrane</keyword>
<keyword evidence="1" id="KW-1133">Transmembrane helix</keyword>
<reference evidence="2 3" key="1">
    <citation type="submission" date="2024-11" db="EMBL/GenBank/DDBJ databases">
        <title>A near-complete genome assembly of Cinchona calisaya.</title>
        <authorList>
            <person name="Lian D.C."/>
            <person name="Zhao X.W."/>
            <person name="Wei L."/>
        </authorList>
    </citation>
    <scope>NUCLEOTIDE SEQUENCE [LARGE SCALE GENOMIC DNA]</scope>
    <source>
        <tissue evidence="2">Nenye</tissue>
    </source>
</reference>
<feature type="transmembrane region" description="Helical" evidence="1">
    <location>
        <begin position="119"/>
        <end position="141"/>
    </location>
</feature>
<feature type="transmembrane region" description="Helical" evidence="1">
    <location>
        <begin position="147"/>
        <end position="166"/>
    </location>
</feature>
<dbReference type="Proteomes" id="UP001630127">
    <property type="component" value="Unassembled WGS sequence"/>
</dbReference>
<evidence type="ECO:0000313" key="2">
    <source>
        <dbReference type="EMBL" id="KAL3525177.1"/>
    </source>
</evidence>
<keyword evidence="1" id="KW-0472">Membrane</keyword>
<dbReference type="InterPro" id="IPR053258">
    <property type="entry name" value="Ca-permeable_cation_channel"/>
</dbReference>
<dbReference type="AlphaFoldDB" id="A0ABD3A0F5"/>
<feature type="transmembrane region" description="Helical" evidence="1">
    <location>
        <begin position="48"/>
        <end position="67"/>
    </location>
</feature>
<gene>
    <name evidence="2" type="ORF">ACH5RR_013549</name>
</gene>
<evidence type="ECO:0008006" key="4">
    <source>
        <dbReference type="Google" id="ProtNLM"/>
    </source>
</evidence>
<name>A0ABD3A0F5_9GENT</name>
<organism evidence="2 3">
    <name type="scientific">Cinchona calisaya</name>
    <dbReference type="NCBI Taxonomy" id="153742"/>
    <lineage>
        <taxon>Eukaryota</taxon>
        <taxon>Viridiplantae</taxon>
        <taxon>Streptophyta</taxon>
        <taxon>Embryophyta</taxon>
        <taxon>Tracheophyta</taxon>
        <taxon>Spermatophyta</taxon>
        <taxon>Magnoliopsida</taxon>
        <taxon>eudicotyledons</taxon>
        <taxon>Gunneridae</taxon>
        <taxon>Pentapetalae</taxon>
        <taxon>asterids</taxon>
        <taxon>lamiids</taxon>
        <taxon>Gentianales</taxon>
        <taxon>Rubiaceae</taxon>
        <taxon>Cinchonoideae</taxon>
        <taxon>Cinchoneae</taxon>
        <taxon>Cinchona</taxon>
    </lineage>
</organism>
<dbReference type="PANTHER" id="PTHR34115">
    <property type="entry name" value="PROTEIN, PUTATIVE-RELATED"/>
    <property type="match status" value="1"/>
</dbReference>
<comment type="caution">
    <text evidence="2">The sequence shown here is derived from an EMBL/GenBank/DDBJ whole genome shotgun (WGS) entry which is preliminary data.</text>
</comment>
<keyword evidence="3" id="KW-1185">Reference proteome</keyword>
<evidence type="ECO:0000256" key="1">
    <source>
        <dbReference type="SAM" id="Phobius"/>
    </source>
</evidence>
<protein>
    <recommendedName>
        <fullName evidence="4">PGG domain-containing protein</fullName>
    </recommendedName>
</protein>